<dbReference type="InterPro" id="IPR016039">
    <property type="entry name" value="Thiolase-like"/>
</dbReference>
<keyword evidence="4 12" id="KW-0444">Lipid biosynthesis</keyword>
<keyword evidence="6 12" id="KW-0276">Fatty acid metabolism</keyword>
<dbReference type="InterPro" id="IPR004655">
    <property type="entry name" value="FabH"/>
</dbReference>
<accession>Q1JZI9</accession>
<name>Q1JZI9_DESA6</name>
<dbReference type="Pfam" id="PF08545">
    <property type="entry name" value="ACP_syn_III"/>
    <property type="match status" value="1"/>
</dbReference>
<comment type="function">
    <text evidence="12">Catalyzes the condensation reaction of fatty acid synthesis by the addition to an acyl acceptor of two carbons from malonyl-ACP. Catalyzes the first condensation reaction which initiates fatty acid synthesis and may therefore play a role in governing the total rate of fatty acid production. Possesses both acetoacetyl-ACP synthase and acetyl transacylase activities. Its substrate specificity determines the biosynthesis of branched-chain and/or straight-chain of fatty acids.</text>
</comment>
<comment type="similarity">
    <text evidence="2 12">Belongs to the thiolase-like superfamily. FabH family.</text>
</comment>
<keyword evidence="10 12" id="KW-0012">Acyltransferase</keyword>
<dbReference type="PANTHER" id="PTHR43091:SF1">
    <property type="entry name" value="BETA-KETOACYL-[ACYL-CARRIER-PROTEIN] SYNTHASE III, CHLOROPLASTIC"/>
    <property type="match status" value="1"/>
</dbReference>
<proteinExistence type="inferred from homology"/>
<evidence type="ECO:0000259" key="13">
    <source>
        <dbReference type="Pfam" id="PF08541"/>
    </source>
</evidence>
<keyword evidence="9 12" id="KW-0511">Multifunctional enzyme</keyword>
<keyword evidence="7 12" id="KW-0443">Lipid metabolism</keyword>
<evidence type="ECO:0000256" key="9">
    <source>
        <dbReference type="ARBA" id="ARBA00023268"/>
    </source>
</evidence>
<gene>
    <name evidence="12" type="primary">fabH</name>
    <name evidence="15" type="ORF">Dace_1440</name>
</gene>
<dbReference type="AlphaFoldDB" id="Q1JZI9"/>
<keyword evidence="5 12" id="KW-0808">Transferase</keyword>
<feature type="active site" evidence="12">
    <location>
        <position position="114"/>
    </location>
</feature>
<comment type="pathway">
    <text evidence="1 12">Lipid metabolism; fatty acid biosynthesis.</text>
</comment>
<reference evidence="15" key="1">
    <citation type="submission" date="2006-05" db="EMBL/GenBank/DDBJ databases">
        <title>Annotation of the draft genome assembly of Desulfuromonas acetoxidans DSM 684.</title>
        <authorList>
            <consortium name="US DOE Joint Genome Institute (JGI-ORNL)"/>
            <person name="Larimer F."/>
            <person name="Land M."/>
            <person name="Hauser L."/>
        </authorList>
    </citation>
    <scope>NUCLEOTIDE SEQUENCE [LARGE SCALE GENOMIC DNA]</scope>
    <source>
        <strain evidence="15">DSM 684</strain>
    </source>
</reference>
<dbReference type="InterPro" id="IPR013751">
    <property type="entry name" value="ACP_syn_III_N"/>
</dbReference>
<dbReference type="PANTHER" id="PTHR43091">
    <property type="entry name" value="3-OXOACYL-[ACYL-CARRIER-PROTEIN] SYNTHASE"/>
    <property type="match status" value="1"/>
</dbReference>
<dbReference type="Pfam" id="PF08541">
    <property type="entry name" value="ACP_syn_III_C"/>
    <property type="match status" value="1"/>
</dbReference>
<evidence type="ECO:0000256" key="2">
    <source>
        <dbReference type="ARBA" id="ARBA00008642"/>
    </source>
</evidence>
<comment type="catalytic activity">
    <reaction evidence="11">
        <text>malonyl-[ACP] + acetyl-CoA + H(+) = 3-oxobutanoyl-[ACP] + CO2 + CoA</text>
        <dbReference type="Rhea" id="RHEA:12080"/>
        <dbReference type="Rhea" id="RHEA-COMP:9623"/>
        <dbReference type="Rhea" id="RHEA-COMP:9625"/>
        <dbReference type="ChEBI" id="CHEBI:15378"/>
        <dbReference type="ChEBI" id="CHEBI:16526"/>
        <dbReference type="ChEBI" id="CHEBI:57287"/>
        <dbReference type="ChEBI" id="CHEBI:57288"/>
        <dbReference type="ChEBI" id="CHEBI:78449"/>
        <dbReference type="ChEBI" id="CHEBI:78450"/>
        <dbReference type="EC" id="2.3.1.180"/>
    </reaction>
    <physiologicalReaction direction="left-to-right" evidence="11">
        <dbReference type="Rhea" id="RHEA:12081"/>
    </physiologicalReaction>
</comment>
<dbReference type="GO" id="GO:0004315">
    <property type="term" value="F:3-oxoacyl-[acyl-carrier-protein] synthase activity"/>
    <property type="evidence" value="ECO:0007669"/>
    <property type="project" value="InterPro"/>
</dbReference>
<evidence type="ECO:0000259" key="14">
    <source>
        <dbReference type="Pfam" id="PF08545"/>
    </source>
</evidence>
<feature type="active site" evidence="12">
    <location>
        <position position="283"/>
    </location>
</feature>
<dbReference type="GO" id="GO:0005737">
    <property type="term" value="C:cytoplasm"/>
    <property type="evidence" value="ECO:0007669"/>
    <property type="project" value="UniProtKB-SubCell"/>
</dbReference>
<dbReference type="NCBIfam" id="NF006829">
    <property type="entry name" value="PRK09352.1"/>
    <property type="match status" value="1"/>
</dbReference>
<comment type="subunit">
    <text evidence="12">Homodimer.</text>
</comment>
<dbReference type="GO" id="GO:0006633">
    <property type="term" value="P:fatty acid biosynthetic process"/>
    <property type="evidence" value="ECO:0007669"/>
    <property type="project" value="UniProtKB-UniRule"/>
</dbReference>
<feature type="region of interest" description="ACP-binding" evidence="12">
    <location>
        <begin position="254"/>
        <end position="258"/>
    </location>
</feature>
<evidence type="ECO:0000256" key="8">
    <source>
        <dbReference type="ARBA" id="ARBA00023160"/>
    </source>
</evidence>
<feature type="domain" description="Beta-ketoacyl-[acyl-carrier-protein] synthase III C-terminal" evidence="13">
    <location>
        <begin position="237"/>
        <end position="325"/>
    </location>
</feature>
<evidence type="ECO:0000256" key="4">
    <source>
        <dbReference type="ARBA" id="ARBA00022516"/>
    </source>
</evidence>
<dbReference type="Gene3D" id="3.40.47.10">
    <property type="match status" value="1"/>
</dbReference>
<feature type="domain" description="Beta-ketoacyl-[acyl-carrier-protein] synthase III N-terminal" evidence="14">
    <location>
        <begin position="108"/>
        <end position="186"/>
    </location>
</feature>
<dbReference type="NCBIfam" id="TIGR00747">
    <property type="entry name" value="fabH"/>
    <property type="match status" value="1"/>
</dbReference>
<dbReference type="EC" id="2.3.1.180" evidence="3 12"/>
<dbReference type="SUPFAM" id="SSF53901">
    <property type="entry name" value="Thiolase-like"/>
    <property type="match status" value="1"/>
</dbReference>
<protein>
    <recommendedName>
        <fullName evidence="3 12">Beta-ketoacyl-[acyl-carrier-protein] synthase III</fullName>
        <shortName evidence="12">Beta-ketoacyl-ACP synthase III</shortName>
        <shortName evidence="12">KAS III</shortName>
        <ecNumber evidence="3 12">2.3.1.180</ecNumber>
    </recommendedName>
    <alternativeName>
        <fullName evidence="12">3-oxoacyl-[acyl-carrier-protein] synthase 3</fullName>
    </alternativeName>
    <alternativeName>
        <fullName evidence="12">3-oxoacyl-[acyl-carrier-protein] synthase III</fullName>
    </alternativeName>
</protein>
<keyword evidence="12" id="KW-0963">Cytoplasm</keyword>
<sequence length="326" mass="34871">MNPHCRILATGHAVPSRVLTNADLESMVDTNDTWIVERTGIRQRHIAEPGSALSDLAADAANQALAKAKVKAEDIDLIIVGTVTADMKFPSLACLVQEKIGANNAAAFDLSAACSGFLYGLHLADSLIQTSGYQHVLVIAAEMLSSMVNWQDRNTCVLFGDGAGAAVIGAAQDDKGILSTYMKSDGRHHGLLYNPGGSQLPLSHELVDSNEATIHMEGREVFRHAVVSMTDALHEALKRAQIAPEALDLLIPHQANIRIIEGIGKRFKIDSEKVYVNVDRFGNTSAASIPIALNEALENGRIQPGDVVGLVTFGAGLTWSSSIIRF</sequence>
<dbReference type="RefSeq" id="WP_006000482.1">
    <property type="nucleotide sequence ID" value="NZ_AAEW02000009.1"/>
</dbReference>
<comment type="caution">
    <text evidence="15">The sequence shown here is derived from an EMBL/GenBank/DDBJ whole genome shotgun (WGS) entry which is preliminary data.</text>
</comment>
<organism evidence="15 16">
    <name type="scientific">Desulfuromonas acetoxidans (strain DSM 684 / 11070)</name>
    <dbReference type="NCBI Taxonomy" id="281689"/>
    <lineage>
        <taxon>Bacteria</taxon>
        <taxon>Pseudomonadati</taxon>
        <taxon>Thermodesulfobacteriota</taxon>
        <taxon>Desulfuromonadia</taxon>
        <taxon>Desulfuromonadales</taxon>
        <taxon>Desulfuromonadaceae</taxon>
        <taxon>Desulfuromonas</taxon>
    </lineage>
</organism>
<dbReference type="HAMAP" id="MF_01815">
    <property type="entry name" value="FabH"/>
    <property type="match status" value="1"/>
</dbReference>
<dbReference type="EMBL" id="AAEW02000009">
    <property type="protein sequence ID" value="EAT15578.1"/>
    <property type="molecule type" value="Genomic_DNA"/>
</dbReference>
<evidence type="ECO:0000256" key="1">
    <source>
        <dbReference type="ARBA" id="ARBA00005194"/>
    </source>
</evidence>
<evidence type="ECO:0000256" key="12">
    <source>
        <dbReference type="HAMAP-Rule" id="MF_01815"/>
    </source>
</evidence>
<feature type="active site" evidence="12">
    <location>
        <position position="253"/>
    </location>
</feature>
<evidence type="ECO:0000256" key="3">
    <source>
        <dbReference type="ARBA" id="ARBA00012333"/>
    </source>
</evidence>
<reference evidence="15" key="2">
    <citation type="submission" date="2006-05" db="EMBL/GenBank/DDBJ databases">
        <title>Sequencing of the draft genome and assembly of Desulfuromonas acetoxidans DSM 684.</title>
        <authorList>
            <consortium name="US DOE Joint Genome Institute (JGI-PGF)"/>
            <person name="Copeland A."/>
            <person name="Lucas S."/>
            <person name="Lapidus A."/>
            <person name="Barry K."/>
            <person name="Detter J.C."/>
            <person name="Glavina del Rio T."/>
            <person name="Hammon N."/>
            <person name="Israni S."/>
            <person name="Dalin E."/>
            <person name="Tice H."/>
            <person name="Bruce D."/>
            <person name="Pitluck S."/>
            <person name="Richardson P."/>
        </authorList>
    </citation>
    <scope>NUCLEOTIDE SEQUENCE [LARGE SCALE GENOMIC DNA]</scope>
    <source>
        <strain evidence="15">DSM 684</strain>
    </source>
</reference>
<evidence type="ECO:0000313" key="15">
    <source>
        <dbReference type="EMBL" id="EAT15578.1"/>
    </source>
</evidence>
<comment type="domain">
    <text evidence="12">The last Arg residue of the ACP-binding site is essential for the weak association between ACP/AcpP and FabH.</text>
</comment>
<comment type="subcellular location">
    <subcellularLocation>
        <location evidence="12">Cytoplasm</location>
    </subcellularLocation>
</comment>
<dbReference type="CDD" id="cd00830">
    <property type="entry name" value="KAS_III"/>
    <property type="match status" value="1"/>
</dbReference>
<evidence type="ECO:0000256" key="6">
    <source>
        <dbReference type="ARBA" id="ARBA00022832"/>
    </source>
</evidence>
<evidence type="ECO:0000256" key="11">
    <source>
        <dbReference type="ARBA" id="ARBA00051096"/>
    </source>
</evidence>
<evidence type="ECO:0000313" key="16">
    <source>
        <dbReference type="Proteomes" id="UP000005695"/>
    </source>
</evidence>
<keyword evidence="16" id="KW-1185">Reference proteome</keyword>
<evidence type="ECO:0000256" key="10">
    <source>
        <dbReference type="ARBA" id="ARBA00023315"/>
    </source>
</evidence>
<evidence type="ECO:0000256" key="5">
    <source>
        <dbReference type="ARBA" id="ARBA00022679"/>
    </source>
</evidence>
<dbReference type="GO" id="GO:0033818">
    <property type="term" value="F:beta-ketoacyl-acyl-carrier-protein synthase III activity"/>
    <property type="evidence" value="ECO:0007669"/>
    <property type="project" value="UniProtKB-UniRule"/>
</dbReference>
<dbReference type="FunFam" id="3.40.47.10:FF:000004">
    <property type="entry name" value="3-oxoacyl-[acyl-carrier-protein] synthase 3"/>
    <property type="match status" value="1"/>
</dbReference>
<dbReference type="InterPro" id="IPR013747">
    <property type="entry name" value="ACP_syn_III_C"/>
</dbReference>
<keyword evidence="8 12" id="KW-0275">Fatty acid biosynthesis</keyword>
<dbReference type="UniPathway" id="UPA00094"/>
<dbReference type="OrthoDB" id="9815506at2"/>
<dbReference type="Proteomes" id="UP000005695">
    <property type="component" value="Unassembled WGS sequence"/>
</dbReference>
<evidence type="ECO:0000256" key="7">
    <source>
        <dbReference type="ARBA" id="ARBA00023098"/>
    </source>
</evidence>